<reference evidence="1 2" key="1">
    <citation type="submission" date="2017-03" db="EMBL/GenBank/DDBJ databases">
        <title>Genome of the blue death feigning beetle - Asbolus verrucosus.</title>
        <authorList>
            <person name="Rider S.D."/>
        </authorList>
    </citation>
    <scope>NUCLEOTIDE SEQUENCE [LARGE SCALE GENOMIC DNA]</scope>
    <source>
        <strain evidence="1">Butters</strain>
        <tissue evidence="1">Head and leg muscle</tissue>
    </source>
</reference>
<proteinExistence type="predicted"/>
<accession>A0A482V1Q2</accession>
<protein>
    <submittedName>
        <fullName evidence="1">Uncharacterized protein</fullName>
    </submittedName>
</protein>
<name>A0A482V1Q2_ASBVE</name>
<gene>
    <name evidence="1" type="ORF">BDFB_008833</name>
</gene>
<comment type="caution">
    <text evidence="1">The sequence shown here is derived from an EMBL/GenBank/DDBJ whole genome shotgun (WGS) entry which is preliminary data.</text>
</comment>
<dbReference type="Proteomes" id="UP000292052">
    <property type="component" value="Unassembled WGS sequence"/>
</dbReference>
<organism evidence="1 2">
    <name type="scientific">Asbolus verrucosus</name>
    <name type="common">Desert ironclad beetle</name>
    <dbReference type="NCBI Taxonomy" id="1661398"/>
    <lineage>
        <taxon>Eukaryota</taxon>
        <taxon>Metazoa</taxon>
        <taxon>Ecdysozoa</taxon>
        <taxon>Arthropoda</taxon>
        <taxon>Hexapoda</taxon>
        <taxon>Insecta</taxon>
        <taxon>Pterygota</taxon>
        <taxon>Neoptera</taxon>
        <taxon>Endopterygota</taxon>
        <taxon>Coleoptera</taxon>
        <taxon>Polyphaga</taxon>
        <taxon>Cucujiformia</taxon>
        <taxon>Tenebrionidae</taxon>
        <taxon>Pimeliinae</taxon>
        <taxon>Asbolus</taxon>
    </lineage>
</organism>
<evidence type="ECO:0000313" key="1">
    <source>
        <dbReference type="EMBL" id="RZB38912.1"/>
    </source>
</evidence>
<dbReference type="EMBL" id="QDEB01132607">
    <property type="protein sequence ID" value="RZB38912.1"/>
    <property type="molecule type" value="Genomic_DNA"/>
</dbReference>
<sequence>MQNSIIVHVIISTNHSMSVDRVRLEPWNCYFRFPRNYLPNIEAVTVDILCTGHRENFKWLQTTSSGFHLDTIDKHVVIGGYDGKAAAVHNYNIGRIQYDGIVQIGIVDTLGPENIKASSVIIPV</sequence>
<keyword evidence="2" id="KW-1185">Reference proteome</keyword>
<dbReference type="AlphaFoldDB" id="A0A482V1Q2"/>
<evidence type="ECO:0000313" key="2">
    <source>
        <dbReference type="Proteomes" id="UP000292052"/>
    </source>
</evidence>